<name>A0A2G8JCD3_STIJA</name>
<proteinExistence type="predicted"/>
<keyword evidence="1 5" id="KW-0768">Sushi</keyword>
<evidence type="ECO:0000259" key="6">
    <source>
        <dbReference type="PROSITE" id="PS50923"/>
    </source>
</evidence>
<dbReference type="InterPro" id="IPR050350">
    <property type="entry name" value="Compl-Cell_Adhes-Reg"/>
</dbReference>
<dbReference type="EMBL" id="MRZV01002582">
    <property type="protein sequence ID" value="PIK33405.1"/>
    <property type="molecule type" value="Genomic_DNA"/>
</dbReference>
<dbReference type="SUPFAM" id="SSF57535">
    <property type="entry name" value="Complement control module/SCR domain"/>
    <property type="match status" value="3"/>
</dbReference>
<dbReference type="InterPro" id="IPR000436">
    <property type="entry name" value="Sushi_SCR_CCP_dom"/>
</dbReference>
<dbReference type="Proteomes" id="UP000230750">
    <property type="component" value="Unassembled WGS sequence"/>
</dbReference>
<evidence type="ECO:0000256" key="3">
    <source>
        <dbReference type="ARBA" id="ARBA00023157"/>
    </source>
</evidence>
<dbReference type="AlphaFoldDB" id="A0A2G8JCD3"/>
<comment type="caution">
    <text evidence="5">Lacks conserved residue(s) required for the propagation of feature annotation.</text>
</comment>
<dbReference type="Gene3D" id="2.10.70.10">
    <property type="entry name" value="Complement Module, domain 1"/>
    <property type="match status" value="3"/>
</dbReference>
<gene>
    <name evidence="7" type="ORF">BSL78_29780</name>
</gene>
<evidence type="ECO:0000256" key="2">
    <source>
        <dbReference type="ARBA" id="ARBA00022737"/>
    </source>
</evidence>
<sequence>MEDSVCDLGSWTTALPECVEKPCSEDDIGVGQWRAEYNRVSVERGTRPHGTTATFVCTERGHRTSDTKQCLTGQWRGDAPTCSKIPCVHQNLRNGRVHYSTDNPEQGTTRNVACKAGYRATEMEDSECDLGSWTTALPECVENPCPPLVNHPDNLAVTYSEESDGSHYPHSTLATFHCVEEGFVLEDVNEGQRTCRKGEWRGPNTYPRCTIEPCSEDELVLANGELNITESQWSEEPDHTVPLQPLYVLSVDIEQVTRSNVLLDNGEEMHQLVCKIPCVHQNLRNGRVHYSTDNPEQGTTRNVACKAGYRTTEMEDSVCDLGKLDNCSTGMCRKSMPSIGEPSRLLGSYL</sequence>
<dbReference type="Pfam" id="PF00084">
    <property type="entry name" value="Sushi"/>
    <property type="match status" value="1"/>
</dbReference>
<evidence type="ECO:0000256" key="5">
    <source>
        <dbReference type="PROSITE-ProRule" id="PRU00302"/>
    </source>
</evidence>
<dbReference type="PROSITE" id="PS50923">
    <property type="entry name" value="SUSHI"/>
    <property type="match status" value="2"/>
</dbReference>
<dbReference type="PANTHER" id="PTHR19325:SF575">
    <property type="entry name" value="LOCOMOTION-RELATED PROTEIN HIKARU GENKI"/>
    <property type="match status" value="1"/>
</dbReference>
<accession>A0A2G8JCD3</accession>
<dbReference type="InterPro" id="IPR035976">
    <property type="entry name" value="Sushi/SCR/CCP_sf"/>
</dbReference>
<dbReference type="PANTHER" id="PTHR19325">
    <property type="entry name" value="COMPLEMENT COMPONENT-RELATED SUSHI DOMAIN-CONTAINING"/>
    <property type="match status" value="1"/>
</dbReference>
<evidence type="ECO:0000313" key="8">
    <source>
        <dbReference type="Proteomes" id="UP000230750"/>
    </source>
</evidence>
<feature type="domain" description="Sushi" evidence="6">
    <location>
        <begin position="143"/>
        <end position="211"/>
    </location>
</feature>
<protein>
    <submittedName>
        <fullName evidence="7">Putative sushi, von Willebrand factor type A</fullName>
    </submittedName>
</protein>
<organism evidence="7 8">
    <name type="scientific">Stichopus japonicus</name>
    <name type="common">Sea cucumber</name>
    <dbReference type="NCBI Taxonomy" id="307972"/>
    <lineage>
        <taxon>Eukaryota</taxon>
        <taxon>Metazoa</taxon>
        <taxon>Echinodermata</taxon>
        <taxon>Eleutherozoa</taxon>
        <taxon>Echinozoa</taxon>
        <taxon>Holothuroidea</taxon>
        <taxon>Aspidochirotacea</taxon>
        <taxon>Aspidochirotida</taxon>
        <taxon>Stichopodidae</taxon>
        <taxon>Apostichopus</taxon>
    </lineage>
</organism>
<keyword evidence="8" id="KW-1185">Reference proteome</keyword>
<keyword evidence="4" id="KW-0325">Glycoprotein</keyword>
<feature type="domain" description="Sushi" evidence="6">
    <location>
        <begin position="80"/>
        <end position="142"/>
    </location>
</feature>
<dbReference type="CDD" id="cd00033">
    <property type="entry name" value="CCP"/>
    <property type="match status" value="1"/>
</dbReference>
<evidence type="ECO:0000256" key="4">
    <source>
        <dbReference type="ARBA" id="ARBA00023180"/>
    </source>
</evidence>
<keyword evidence="2" id="KW-0677">Repeat</keyword>
<dbReference type="SMART" id="SM00032">
    <property type="entry name" value="CCP"/>
    <property type="match status" value="4"/>
</dbReference>
<comment type="caution">
    <text evidence="7">The sequence shown here is derived from an EMBL/GenBank/DDBJ whole genome shotgun (WGS) entry which is preliminary data.</text>
</comment>
<evidence type="ECO:0000256" key="1">
    <source>
        <dbReference type="ARBA" id="ARBA00022659"/>
    </source>
</evidence>
<keyword evidence="3" id="KW-1015">Disulfide bond</keyword>
<evidence type="ECO:0000313" key="7">
    <source>
        <dbReference type="EMBL" id="PIK33405.1"/>
    </source>
</evidence>
<reference evidence="7 8" key="1">
    <citation type="journal article" date="2017" name="PLoS Biol.">
        <title>The sea cucumber genome provides insights into morphological evolution and visceral regeneration.</title>
        <authorList>
            <person name="Zhang X."/>
            <person name="Sun L."/>
            <person name="Yuan J."/>
            <person name="Sun Y."/>
            <person name="Gao Y."/>
            <person name="Zhang L."/>
            <person name="Li S."/>
            <person name="Dai H."/>
            <person name="Hamel J.F."/>
            <person name="Liu C."/>
            <person name="Yu Y."/>
            <person name="Liu S."/>
            <person name="Lin W."/>
            <person name="Guo K."/>
            <person name="Jin S."/>
            <person name="Xu P."/>
            <person name="Storey K.B."/>
            <person name="Huan P."/>
            <person name="Zhang T."/>
            <person name="Zhou Y."/>
            <person name="Zhang J."/>
            <person name="Lin C."/>
            <person name="Li X."/>
            <person name="Xing L."/>
            <person name="Huo D."/>
            <person name="Sun M."/>
            <person name="Wang L."/>
            <person name="Mercier A."/>
            <person name="Li F."/>
            <person name="Yang H."/>
            <person name="Xiang J."/>
        </authorList>
    </citation>
    <scope>NUCLEOTIDE SEQUENCE [LARGE SCALE GENOMIC DNA]</scope>
    <source>
        <strain evidence="7">Shaxun</strain>
        <tissue evidence="7">Muscle</tissue>
    </source>
</reference>